<organism evidence="7 8">
    <name type="scientific">Tagetes erecta</name>
    <name type="common">African marigold</name>
    <dbReference type="NCBI Taxonomy" id="13708"/>
    <lineage>
        <taxon>Eukaryota</taxon>
        <taxon>Viridiplantae</taxon>
        <taxon>Streptophyta</taxon>
        <taxon>Embryophyta</taxon>
        <taxon>Tracheophyta</taxon>
        <taxon>Spermatophyta</taxon>
        <taxon>Magnoliopsida</taxon>
        <taxon>eudicotyledons</taxon>
        <taxon>Gunneridae</taxon>
        <taxon>Pentapetalae</taxon>
        <taxon>asterids</taxon>
        <taxon>campanulids</taxon>
        <taxon>Asterales</taxon>
        <taxon>Asteraceae</taxon>
        <taxon>Asteroideae</taxon>
        <taxon>Heliantheae alliance</taxon>
        <taxon>Tageteae</taxon>
        <taxon>Tagetes</taxon>
    </lineage>
</organism>
<dbReference type="PROSITE" id="PS51257">
    <property type="entry name" value="PROKAR_LIPOPROTEIN"/>
    <property type="match status" value="1"/>
</dbReference>
<dbReference type="EMBL" id="JAUHHV010000003">
    <property type="protein sequence ID" value="KAK1430795.1"/>
    <property type="molecule type" value="Genomic_DNA"/>
</dbReference>
<evidence type="ECO:0000313" key="8">
    <source>
        <dbReference type="Proteomes" id="UP001229421"/>
    </source>
</evidence>
<reference evidence="7" key="1">
    <citation type="journal article" date="2023" name="bioRxiv">
        <title>Improved chromosome-level genome assembly for marigold (Tagetes erecta).</title>
        <authorList>
            <person name="Jiang F."/>
            <person name="Yuan L."/>
            <person name="Wang S."/>
            <person name="Wang H."/>
            <person name="Xu D."/>
            <person name="Wang A."/>
            <person name="Fan W."/>
        </authorList>
    </citation>
    <scope>NUCLEOTIDE SEQUENCE</scope>
    <source>
        <strain evidence="7">WSJ</strain>
        <tissue evidence="7">Leaf</tissue>
    </source>
</reference>
<evidence type="ECO:0000256" key="5">
    <source>
        <dbReference type="ARBA" id="ARBA00023316"/>
    </source>
</evidence>
<evidence type="ECO:0000256" key="3">
    <source>
        <dbReference type="ARBA" id="ARBA00005784"/>
    </source>
</evidence>
<keyword evidence="4" id="KW-0134">Cell wall</keyword>
<comment type="function">
    <text evidence="1">Hydrolyzes acetyl esters in homogalacturonan regions of pectin. In type I primary cell wall, galacturonic acid residues of pectin can be acetylated at the O-2 and O-3 positions. Decreasing the degree of acetylation of pectin gels in vitro alters their physical properties.</text>
</comment>
<dbReference type="PANTHER" id="PTHR21562:SF119">
    <property type="entry name" value="PECTIN ACETYLESTERASE"/>
    <property type="match status" value="1"/>
</dbReference>
<dbReference type="GO" id="GO:0052793">
    <property type="term" value="F:pectin acetylesterase activity"/>
    <property type="evidence" value="ECO:0007669"/>
    <property type="project" value="TreeGrafter"/>
</dbReference>
<gene>
    <name evidence="7" type="ORF">QVD17_13810</name>
</gene>
<dbReference type="InterPro" id="IPR004963">
    <property type="entry name" value="PAE/NOTUM"/>
</dbReference>
<evidence type="ECO:0000313" key="7">
    <source>
        <dbReference type="EMBL" id="KAK1430795.1"/>
    </source>
</evidence>
<evidence type="ECO:0000256" key="4">
    <source>
        <dbReference type="ARBA" id="ARBA00022512"/>
    </source>
</evidence>
<feature type="compositionally biased region" description="Low complexity" evidence="6">
    <location>
        <begin position="555"/>
        <end position="566"/>
    </location>
</feature>
<keyword evidence="5" id="KW-0961">Cell wall biogenesis/degradation</keyword>
<feature type="compositionally biased region" description="Polar residues" evidence="6">
    <location>
        <begin position="580"/>
        <end position="591"/>
    </location>
</feature>
<name>A0AAD8L3W2_TARER</name>
<feature type="region of interest" description="Disordered" evidence="6">
    <location>
        <begin position="532"/>
        <end position="605"/>
    </location>
</feature>
<feature type="compositionally biased region" description="Polar residues" evidence="6">
    <location>
        <begin position="545"/>
        <end position="554"/>
    </location>
</feature>
<evidence type="ECO:0008006" key="9">
    <source>
        <dbReference type="Google" id="ProtNLM"/>
    </source>
</evidence>
<protein>
    <recommendedName>
        <fullName evidence="9">Pectin acetylesterase</fullName>
    </recommendedName>
</protein>
<dbReference type="GO" id="GO:0071555">
    <property type="term" value="P:cell wall organization"/>
    <property type="evidence" value="ECO:0007669"/>
    <property type="project" value="UniProtKB-KW"/>
</dbReference>
<accession>A0AAD8L3W2</accession>
<dbReference type="Pfam" id="PF03283">
    <property type="entry name" value="PAE"/>
    <property type="match status" value="2"/>
</dbReference>
<comment type="similarity">
    <text evidence="3">Belongs to the pectinacetylesterase family.</text>
</comment>
<keyword evidence="8" id="KW-1185">Reference proteome</keyword>
<sequence length="605" mass="65844">MKSSLTRTQLCFTSHFLSSCHRKWCVRGSSQACGDPRHAFPPPLNIEKIQTSSGVKLTVIESAVAKGAVCLDGSPPAYQFDKGFGNGVNNWLVHIQGGGWCDTTNDCVARKTLIYGLGSSKLMPELNFTGILSNQQDQNPNFYNWNRVYMRYCDGSSFTSDVEQVDQDNNLYYRGARVFNAIVEELMSIGMKDAQNALLSGCSAGGLASILHCDKFHAYFSPSTRVKCVSDAGFFPHVDQRKIYLSSVLQCFYPQFTMPYINTPIFIVNSAYDTWQVSNMFATNESDPNGEFTKCKNDLNECSATQLKRLQDFRSDFLGTISSVIKSSAEGMFINTCYAHCQTDQSTWFAKATSKLDDKTIAEAVDDWFNDKSELDDKVKMGTPETSREPCPDRILDDVGGAFGMGAVGGAAFHFLKGTYNSPRGDRLLGGFQAVQMNAPRVGGSFAVWGGLFSTFDCTMVYLRQKEDPWNSIIAGAATGGFLQMRQGLGAASRSAVFGGVLLAMIEGAGIMLNKIMSAPQNMPPLEEAVQPNMGGVPPFPMGHLSNQPQVNIDSTSSSPSSASSSWFGGLFGGGKQEESAPSNGGKTQVLESFDAPNPPSFEYK</sequence>
<evidence type="ECO:0000256" key="6">
    <source>
        <dbReference type="SAM" id="MobiDB-lite"/>
    </source>
</evidence>
<dbReference type="Pfam" id="PF02466">
    <property type="entry name" value="Tim17"/>
    <property type="match status" value="1"/>
</dbReference>
<proteinExistence type="inferred from homology"/>
<evidence type="ECO:0000256" key="2">
    <source>
        <dbReference type="ARBA" id="ARBA00004191"/>
    </source>
</evidence>
<dbReference type="GO" id="GO:0009505">
    <property type="term" value="C:plant-type cell wall"/>
    <property type="evidence" value="ECO:0007669"/>
    <property type="project" value="TreeGrafter"/>
</dbReference>
<dbReference type="Proteomes" id="UP001229421">
    <property type="component" value="Unassembled WGS sequence"/>
</dbReference>
<dbReference type="AlphaFoldDB" id="A0AAD8L3W2"/>
<comment type="subcellular location">
    <subcellularLocation>
        <location evidence="2">Secreted</location>
        <location evidence="2">Cell wall</location>
    </subcellularLocation>
</comment>
<evidence type="ECO:0000256" key="1">
    <source>
        <dbReference type="ARBA" id="ARBA00003534"/>
    </source>
</evidence>
<keyword evidence="4" id="KW-0964">Secreted</keyword>
<comment type="caution">
    <text evidence="7">The sequence shown here is derived from an EMBL/GenBank/DDBJ whole genome shotgun (WGS) entry which is preliminary data.</text>
</comment>
<dbReference type="PANTHER" id="PTHR21562">
    <property type="entry name" value="NOTUM-RELATED"/>
    <property type="match status" value="1"/>
</dbReference>